<sequence>MIKGTVRYNMSENEPAQMIEGRYRIVRNIAEGGMATVYEAIDERLGRTVAIKVMHTQLAKGPHREQFVERFRREANSAASIANPHIVQVYDTGEFNGLDFLVMEYVHGVNLRHEMNAQGTFSVRETLRVVAETLDGLASAHRAGVVHRDIKPENILINDRGHVQITDFGLAKAASQATLSSTGMLLGTAAYLAPEMIENNQATAQGDLYSVGIMAWEMLTGKVPFDSDNPVTLVFKHVHEDVPSVATVCQGIDPSVVAFIAHLTARQVDARPADGAAAAEELSQLAAKLPLEAWQYRLHAEPIGGDHTDATAAALVGNIAEQAPLTGVPAGAATFEPSVPAFLADDVASNTADTGGAADVNPPAPPVAPTTALDSSTPADASAPHKTQIMAQSGSETQVLPQAGDAFTRAPALSDEPDVASNGTGPKKQRSKKPLIIVLVIVLVLAAIGGTAGWWWFAGPGSYWSVPKPDDVTCDANAGTECSLTGADWATYESTLKALGIPYKTHKEYSDDVAEGKIISSSVNKTKAVVNSHISKRANQELTVVVSKGVRMATIPKDILDANSANGKNPLNALKKAGFDNVKHDESKDEYSMDTPQGVALTISPDPGTTAKHNDEVTITLSKGPMPVTMPDIVGKTQYEMQAALGELKLMANVTEQYDDKVEAGQVISASQEAGAQLKWGDSVDVVISKGPEMATIPSGLVGKRESAVTKTLEGLGFKVKTDKVLGGLFGTVRTVKSGDTDLSNGGKIRLRDANGNPTVITLTIV</sequence>
<feature type="region of interest" description="Disordered" evidence="10">
    <location>
        <begin position="350"/>
        <end position="397"/>
    </location>
</feature>
<name>A0A0M4MFG7_BIFLI</name>
<dbReference type="GO" id="GO:0005524">
    <property type="term" value="F:ATP binding"/>
    <property type="evidence" value="ECO:0007669"/>
    <property type="project" value="UniProtKB-KW"/>
</dbReference>
<comment type="catalytic activity">
    <reaction evidence="8">
        <text>L-threonyl-[protein] + ATP = O-phospho-L-threonyl-[protein] + ADP + H(+)</text>
        <dbReference type="Rhea" id="RHEA:46608"/>
        <dbReference type="Rhea" id="RHEA-COMP:11060"/>
        <dbReference type="Rhea" id="RHEA-COMP:11605"/>
        <dbReference type="ChEBI" id="CHEBI:15378"/>
        <dbReference type="ChEBI" id="CHEBI:30013"/>
        <dbReference type="ChEBI" id="CHEBI:30616"/>
        <dbReference type="ChEBI" id="CHEBI:61977"/>
        <dbReference type="ChEBI" id="CHEBI:456216"/>
        <dbReference type="EC" id="2.7.11.1"/>
    </reaction>
</comment>
<dbReference type="Gene3D" id="3.30.200.20">
    <property type="entry name" value="Phosphorylase Kinase, domain 1"/>
    <property type="match status" value="1"/>
</dbReference>
<keyword evidence="11" id="KW-0472">Membrane</keyword>
<dbReference type="InterPro" id="IPR000719">
    <property type="entry name" value="Prot_kinase_dom"/>
</dbReference>
<evidence type="ECO:0000256" key="8">
    <source>
        <dbReference type="ARBA" id="ARBA00047899"/>
    </source>
</evidence>
<dbReference type="CDD" id="cd14014">
    <property type="entry name" value="STKc_PknB_like"/>
    <property type="match status" value="1"/>
</dbReference>
<gene>
    <name evidence="14" type="ORF">RY67_1750</name>
</gene>
<evidence type="ECO:0000256" key="4">
    <source>
        <dbReference type="ARBA" id="ARBA00022737"/>
    </source>
</evidence>
<dbReference type="GO" id="GO:0004674">
    <property type="term" value="F:protein serine/threonine kinase activity"/>
    <property type="evidence" value="ECO:0007669"/>
    <property type="project" value="UniProtKB-KW"/>
</dbReference>
<keyword evidence="5" id="KW-0547">Nucleotide-binding</keyword>
<feature type="domain" description="Protein kinase" evidence="12">
    <location>
        <begin position="23"/>
        <end position="283"/>
    </location>
</feature>
<feature type="transmembrane region" description="Helical" evidence="11">
    <location>
        <begin position="435"/>
        <end position="457"/>
    </location>
</feature>
<reference evidence="14 15" key="1">
    <citation type="submission" date="2014-12" db="EMBL/GenBank/DDBJ databases">
        <title>Complete genome sequence of Bifidobacterium longum subsp. infantis BT1.</title>
        <authorList>
            <person name="Kim J.F."/>
            <person name="Kwak M.-J."/>
        </authorList>
    </citation>
    <scope>NUCLEOTIDE SEQUENCE [LARGE SCALE GENOMIC DNA]</scope>
    <source>
        <strain evidence="14 15">BT1</strain>
    </source>
</reference>
<accession>A0A0M4MFG7</accession>
<dbReference type="PANTHER" id="PTHR43289">
    <property type="entry name" value="MITOGEN-ACTIVATED PROTEIN KINASE KINASE KINASE 20-RELATED"/>
    <property type="match status" value="1"/>
</dbReference>
<dbReference type="FunFam" id="1.10.510.10:FF:000021">
    <property type="entry name" value="Serine/threonine protein kinase"/>
    <property type="match status" value="1"/>
</dbReference>
<evidence type="ECO:0000256" key="3">
    <source>
        <dbReference type="ARBA" id="ARBA00022679"/>
    </source>
</evidence>
<keyword evidence="7" id="KW-0067">ATP-binding</keyword>
<dbReference type="Pfam" id="PF03793">
    <property type="entry name" value="PASTA"/>
    <property type="match status" value="3"/>
</dbReference>
<dbReference type="InterPro" id="IPR011009">
    <property type="entry name" value="Kinase-like_dom_sf"/>
</dbReference>
<evidence type="ECO:0000256" key="2">
    <source>
        <dbReference type="ARBA" id="ARBA00022527"/>
    </source>
</evidence>
<dbReference type="Gene3D" id="3.30.10.20">
    <property type="match status" value="3"/>
</dbReference>
<evidence type="ECO:0000259" key="12">
    <source>
        <dbReference type="PROSITE" id="PS50011"/>
    </source>
</evidence>
<dbReference type="EMBL" id="CP010411">
    <property type="protein sequence ID" value="ALE09762.1"/>
    <property type="molecule type" value="Genomic_DNA"/>
</dbReference>
<dbReference type="SMART" id="SM00220">
    <property type="entry name" value="S_TKc"/>
    <property type="match status" value="1"/>
</dbReference>
<evidence type="ECO:0000256" key="6">
    <source>
        <dbReference type="ARBA" id="ARBA00022777"/>
    </source>
</evidence>
<keyword evidence="3" id="KW-0808">Transferase</keyword>
<protein>
    <recommendedName>
        <fullName evidence="1">non-specific serine/threonine protein kinase</fullName>
        <ecNumber evidence="1">2.7.11.1</ecNumber>
    </recommendedName>
</protein>
<dbReference type="PATRIC" id="fig|1682.24.peg.1708"/>
<dbReference type="PANTHER" id="PTHR43289:SF6">
    <property type="entry name" value="SERINE_THREONINE-PROTEIN KINASE NEKL-3"/>
    <property type="match status" value="1"/>
</dbReference>
<keyword evidence="4" id="KW-0677">Repeat</keyword>
<evidence type="ECO:0000313" key="15">
    <source>
        <dbReference type="Proteomes" id="UP000067206"/>
    </source>
</evidence>
<feature type="domain" description="PASTA" evidence="13">
    <location>
        <begin position="624"/>
        <end position="690"/>
    </location>
</feature>
<dbReference type="AlphaFoldDB" id="A0A0M4MFG7"/>
<dbReference type="Gene3D" id="1.10.510.10">
    <property type="entry name" value="Transferase(Phosphotransferase) domain 1"/>
    <property type="match status" value="1"/>
</dbReference>
<dbReference type="SMART" id="SM00740">
    <property type="entry name" value="PASTA"/>
    <property type="match status" value="3"/>
</dbReference>
<evidence type="ECO:0000259" key="13">
    <source>
        <dbReference type="PROSITE" id="PS51178"/>
    </source>
</evidence>
<evidence type="ECO:0000313" key="14">
    <source>
        <dbReference type="EMBL" id="ALE09762.1"/>
    </source>
</evidence>
<organism evidence="14 15">
    <name type="scientific">Bifidobacterium longum subsp. infantis</name>
    <dbReference type="NCBI Taxonomy" id="1682"/>
    <lineage>
        <taxon>Bacteria</taxon>
        <taxon>Bacillati</taxon>
        <taxon>Actinomycetota</taxon>
        <taxon>Actinomycetes</taxon>
        <taxon>Bifidobacteriales</taxon>
        <taxon>Bifidobacteriaceae</taxon>
        <taxon>Bifidobacterium</taxon>
    </lineage>
</organism>
<feature type="domain" description="PASTA" evidence="13">
    <location>
        <begin position="475"/>
        <end position="548"/>
    </location>
</feature>
<dbReference type="InterPro" id="IPR008271">
    <property type="entry name" value="Ser/Thr_kinase_AS"/>
</dbReference>
<keyword evidence="6 14" id="KW-0418">Kinase</keyword>
<dbReference type="Proteomes" id="UP000067206">
    <property type="component" value="Chromosome"/>
</dbReference>
<keyword evidence="11" id="KW-1133">Transmembrane helix</keyword>
<dbReference type="PROSITE" id="PS50011">
    <property type="entry name" value="PROTEIN_KINASE_DOM"/>
    <property type="match status" value="1"/>
</dbReference>
<feature type="region of interest" description="Disordered" evidence="10">
    <location>
        <begin position="410"/>
        <end position="429"/>
    </location>
</feature>
<dbReference type="SUPFAM" id="SSF56112">
    <property type="entry name" value="Protein kinase-like (PK-like)"/>
    <property type="match status" value="1"/>
</dbReference>
<dbReference type="FunFam" id="3.30.200.20:FF:000035">
    <property type="entry name" value="Serine/threonine protein kinase Stk1"/>
    <property type="match status" value="1"/>
</dbReference>
<proteinExistence type="predicted"/>
<evidence type="ECO:0000256" key="11">
    <source>
        <dbReference type="SAM" id="Phobius"/>
    </source>
</evidence>
<keyword evidence="2" id="KW-0723">Serine/threonine-protein kinase</keyword>
<evidence type="ECO:0000256" key="1">
    <source>
        <dbReference type="ARBA" id="ARBA00012513"/>
    </source>
</evidence>
<evidence type="ECO:0000256" key="5">
    <source>
        <dbReference type="ARBA" id="ARBA00022741"/>
    </source>
</evidence>
<dbReference type="GO" id="GO:0045717">
    <property type="term" value="P:negative regulation of fatty acid biosynthetic process"/>
    <property type="evidence" value="ECO:0007669"/>
    <property type="project" value="UniProtKB-ARBA"/>
</dbReference>
<keyword evidence="11" id="KW-0812">Transmembrane</keyword>
<dbReference type="PROSITE" id="PS51178">
    <property type="entry name" value="PASTA"/>
    <property type="match status" value="2"/>
</dbReference>
<comment type="catalytic activity">
    <reaction evidence="9">
        <text>L-seryl-[protein] + ATP = O-phospho-L-seryl-[protein] + ADP + H(+)</text>
        <dbReference type="Rhea" id="RHEA:17989"/>
        <dbReference type="Rhea" id="RHEA-COMP:9863"/>
        <dbReference type="Rhea" id="RHEA-COMP:11604"/>
        <dbReference type="ChEBI" id="CHEBI:15378"/>
        <dbReference type="ChEBI" id="CHEBI:29999"/>
        <dbReference type="ChEBI" id="CHEBI:30616"/>
        <dbReference type="ChEBI" id="CHEBI:83421"/>
        <dbReference type="ChEBI" id="CHEBI:456216"/>
        <dbReference type="EC" id="2.7.11.1"/>
    </reaction>
</comment>
<evidence type="ECO:0000256" key="10">
    <source>
        <dbReference type="SAM" id="MobiDB-lite"/>
    </source>
</evidence>
<dbReference type="Pfam" id="PF00069">
    <property type="entry name" value="Pkinase"/>
    <property type="match status" value="1"/>
</dbReference>
<dbReference type="PROSITE" id="PS00108">
    <property type="entry name" value="PROTEIN_KINASE_ST"/>
    <property type="match status" value="1"/>
</dbReference>
<dbReference type="InterPro" id="IPR005543">
    <property type="entry name" value="PASTA_dom"/>
</dbReference>
<evidence type="ECO:0000256" key="7">
    <source>
        <dbReference type="ARBA" id="ARBA00022840"/>
    </source>
</evidence>
<dbReference type="EC" id="2.7.11.1" evidence="1"/>
<dbReference type="CDD" id="cd06577">
    <property type="entry name" value="PASTA_pknB"/>
    <property type="match status" value="3"/>
</dbReference>
<evidence type="ECO:0000256" key="9">
    <source>
        <dbReference type="ARBA" id="ARBA00048679"/>
    </source>
</evidence>